<protein>
    <recommendedName>
        <fullName evidence="7">Protein 4.1</fullName>
    </recommendedName>
    <alternativeName>
        <fullName evidence="11">4.1R</fullName>
    </alternativeName>
    <alternativeName>
        <fullName evidence="8">Band 4.1</fullName>
    </alternativeName>
    <alternativeName>
        <fullName evidence="9">Erythrocyte membrane protein band 4.1</fullName>
    </alternativeName>
</protein>
<dbReference type="GO" id="GO:0005938">
    <property type="term" value="C:cell cortex"/>
    <property type="evidence" value="ECO:0007669"/>
    <property type="project" value="UniProtKB-SubCell"/>
</dbReference>
<evidence type="ECO:0000256" key="2">
    <source>
        <dbReference type="ARBA" id="ARBA00004544"/>
    </source>
</evidence>
<evidence type="ECO:0000313" key="14">
    <source>
        <dbReference type="Proteomes" id="UP000245341"/>
    </source>
</evidence>
<name>A0A2U3Y3Q1_LEPWE</name>
<dbReference type="InterPro" id="IPR019748">
    <property type="entry name" value="FERM_central"/>
</dbReference>
<dbReference type="InterPro" id="IPR035963">
    <property type="entry name" value="FERM_2"/>
</dbReference>
<feature type="compositionally biased region" description="Low complexity" evidence="12">
    <location>
        <begin position="20"/>
        <end position="32"/>
    </location>
</feature>
<dbReference type="GO" id="GO:0005886">
    <property type="term" value="C:plasma membrane"/>
    <property type="evidence" value="ECO:0007669"/>
    <property type="project" value="TreeGrafter"/>
</dbReference>
<dbReference type="FunFam" id="2.30.29.30:FF:000001">
    <property type="entry name" value="Erythrocyte membrane protein band 4.1"/>
    <property type="match status" value="1"/>
</dbReference>
<evidence type="ECO:0000259" key="13">
    <source>
        <dbReference type="PROSITE" id="PS50057"/>
    </source>
</evidence>
<dbReference type="Pfam" id="PF00373">
    <property type="entry name" value="FERM_M"/>
    <property type="match status" value="1"/>
</dbReference>
<feature type="region of interest" description="Disordered" evidence="12">
    <location>
        <begin position="482"/>
        <end position="548"/>
    </location>
</feature>
<dbReference type="CDD" id="cd17203">
    <property type="entry name" value="FERM_F1_EPB41L3"/>
    <property type="match status" value="1"/>
</dbReference>
<keyword evidence="5" id="KW-0009">Actin-binding</keyword>
<keyword evidence="4" id="KW-0597">Phosphoprotein</keyword>
<feature type="region of interest" description="Disordered" evidence="12">
    <location>
        <begin position="655"/>
        <end position="683"/>
    </location>
</feature>
<evidence type="ECO:0000256" key="5">
    <source>
        <dbReference type="ARBA" id="ARBA00023203"/>
    </source>
</evidence>
<dbReference type="InterPro" id="IPR018979">
    <property type="entry name" value="FERM_N"/>
</dbReference>
<dbReference type="PROSITE" id="PS00660">
    <property type="entry name" value="FERM_1"/>
    <property type="match status" value="1"/>
</dbReference>
<dbReference type="PRINTS" id="PR00935">
    <property type="entry name" value="BAND41"/>
</dbReference>
<dbReference type="FunFam" id="1.20.80.10:FF:000001">
    <property type="entry name" value="Erythrocyte membrane protein band 4.1"/>
    <property type="match status" value="1"/>
</dbReference>
<feature type="compositionally biased region" description="Basic and acidic residues" evidence="12">
    <location>
        <begin position="60"/>
        <end position="69"/>
    </location>
</feature>
<dbReference type="InterPro" id="IPR019749">
    <property type="entry name" value="Band_41_domain"/>
</dbReference>
<dbReference type="RefSeq" id="XP_006738352.1">
    <property type="nucleotide sequence ID" value="XM_006738289.2"/>
</dbReference>
<feature type="compositionally biased region" description="Basic and acidic residues" evidence="12">
    <location>
        <begin position="517"/>
        <end position="530"/>
    </location>
</feature>
<feature type="domain" description="FERM" evidence="13">
    <location>
        <begin position="112"/>
        <end position="393"/>
    </location>
</feature>
<dbReference type="SUPFAM" id="SSF54236">
    <property type="entry name" value="Ubiquitin-like"/>
    <property type="match status" value="1"/>
</dbReference>
<dbReference type="PANTHER" id="PTHR23280:SF20">
    <property type="entry name" value="BAND 4.1-LIKE PROTEIN 3"/>
    <property type="match status" value="1"/>
</dbReference>
<comment type="subcellular location">
    <subcellularLocation>
        <location evidence="2">Cytoplasm</location>
        <location evidence="2">Cell cortex</location>
    </subcellularLocation>
    <subcellularLocation>
        <location evidence="1">Cytoplasm</location>
        <location evidence="1">Cytoskeleton</location>
    </subcellularLocation>
</comment>
<dbReference type="GO" id="GO:0005856">
    <property type="term" value="C:cytoskeleton"/>
    <property type="evidence" value="ECO:0007669"/>
    <property type="project" value="UniProtKB-SubCell"/>
</dbReference>
<keyword evidence="3" id="KW-0963">Cytoplasm</keyword>
<evidence type="ECO:0000256" key="12">
    <source>
        <dbReference type="SAM" id="MobiDB-lite"/>
    </source>
</evidence>
<dbReference type="Gene3D" id="1.20.80.10">
    <property type="match status" value="1"/>
</dbReference>
<dbReference type="SMART" id="SM00295">
    <property type="entry name" value="B41"/>
    <property type="match status" value="1"/>
</dbReference>
<dbReference type="SUPFAM" id="SSF47031">
    <property type="entry name" value="Second domain of FERM"/>
    <property type="match status" value="1"/>
</dbReference>
<dbReference type="InterPro" id="IPR007477">
    <property type="entry name" value="SAB_dom"/>
</dbReference>
<dbReference type="PRINTS" id="PR00661">
    <property type="entry name" value="ERMFAMILY"/>
</dbReference>
<dbReference type="GO" id="GO:0031032">
    <property type="term" value="P:actomyosin structure organization"/>
    <property type="evidence" value="ECO:0007669"/>
    <property type="project" value="TreeGrafter"/>
</dbReference>
<dbReference type="Pfam" id="PF09380">
    <property type="entry name" value="FERM_C"/>
    <property type="match status" value="1"/>
</dbReference>
<dbReference type="InterPro" id="IPR008379">
    <property type="entry name" value="Band_4.1_C"/>
</dbReference>
<keyword evidence="6" id="KW-0206">Cytoskeleton</keyword>
<feature type="region of interest" description="Disordered" evidence="12">
    <location>
        <begin position="1"/>
        <end position="69"/>
    </location>
</feature>
<keyword evidence="14" id="KW-1185">Reference proteome</keyword>
<dbReference type="GO" id="GO:0005198">
    <property type="term" value="F:structural molecule activity"/>
    <property type="evidence" value="ECO:0007669"/>
    <property type="project" value="InterPro"/>
</dbReference>
<dbReference type="CDD" id="cd13184">
    <property type="entry name" value="FERM_C_4_1_family"/>
    <property type="match status" value="1"/>
</dbReference>
<feature type="compositionally biased region" description="Low complexity" evidence="12">
    <location>
        <begin position="531"/>
        <end position="540"/>
    </location>
</feature>
<dbReference type="CTD" id="23136"/>
<evidence type="ECO:0000313" key="15">
    <source>
        <dbReference type="RefSeq" id="XP_006738352.1"/>
    </source>
</evidence>
<dbReference type="Pfam" id="PF08736">
    <property type="entry name" value="FA"/>
    <property type="match status" value="1"/>
</dbReference>
<dbReference type="InterPro" id="IPR030691">
    <property type="entry name" value="Band4.1-L3_FERM_F1"/>
</dbReference>
<dbReference type="InterPro" id="IPR018980">
    <property type="entry name" value="FERM_PH-like_C"/>
</dbReference>
<dbReference type="InterPro" id="IPR000798">
    <property type="entry name" value="Ez/rad/moesin-like"/>
</dbReference>
<sequence>MTTESGSDSESKPEQEAEPQEAAGAQGHAGAPQGPGPEPSGEEQHQALEQFEAAAHSTPVRKEVTDKEREFAAGAAKQLEYQQLEDDKLSQKSSSSKLSRSPLKIVKKPKSMQCKVILLDGSEYTCDVEKRSRGQVLFDKVCEHLNLLEKDYFGLTYRDAENQKNWLDPAKEIKKQIRSGAWHFSFNVKFYPPDPAQLSEDITRYYLCLQLRDDIVSGRLPCSFVTLALLGSYTVQSELGDYDPDECGNDYISEFRFAPNHTKELEDKVIELHKSHRGMTPAEAEMHFLENAKKLSMYGVDLHHAKDSEGVEIMLGVCASGLLIYRDRLRINRFAWPKVLKISYKRNNFYIKIRPGEFEQFESTIGFKLPNHRAAKRLWKVCVEHHTFFRLLLPEAPPKKFLTLGSKFRYSGRTQAQTRRASALIDRPAPYFERSSSKRYTMSRSLDGASVNENHEIYMKDSVSAAEVGTGQYATTKGISQTNLITTVTPEKKAEEERDEEEDRRKRVEEVTPVAAARHEGKTDSERTDTAADGETTATESDQEEDAELKAQELDKTQDDLMKHQTNISELKRTFLETSTDTAITNEWEKRLSTSPVRLAARQEDAPMIEPLVPEEPKQSSAEKLMDGSEIFSLLESARKPTEFIGGVTSTSQSWVQQMETKTGSSKVEAETSQHPQPLSTEKVVQETVLVEERHVMNVHASGDASYAAGDDLDAAAQAASADASSLKGKEGSALTEGAKEEKGEVAKKAVLEQEETATASHEPVEEQSATIHVSETWEQKPHFESSTVKTETISLGSVSPGGVKLEISTKEVPVVHTETKTITYESSQVDAGADLEPGVLMSAQTITSETTSTTTTTHITKTVKGGISETRIEKRIVITGDADIDHDQE</sequence>
<dbReference type="InterPro" id="IPR014847">
    <property type="entry name" value="FA"/>
</dbReference>
<dbReference type="InterPro" id="IPR000299">
    <property type="entry name" value="FERM_domain"/>
</dbReference>
<dbReference type="SMART" id="SM01195">
    <property type="entry name" value="FA"/>
    <property type="match status" value="1"/>
</dbReference>
<proteinExistence type="predicted"/>
<evidence type="ECO:0000256" key="9">
    <source>
        <dbReference type="ARBA" id="ARBA00032586"/>
    </source>
</evidence>
<dbReference type="GO" id="GO:0003779">
    <property type="term" value="F:actin binding"/>
    <property type="evidence" value="ECO:0007669"/>
    <property type="project" value="UniProtKB-KW"/>
</dbReference>
<dbReference type="InterPro" id="IPR011993">
    <property type="entry name" value="PH-like_dom_sf"/>
</dbReference>
<dbReference type="PIRSF" id="PIRSF002304">
    <property type="entry name" value="Membrane_skeletal_4_1"/>
    <property type="match status" value="1"/>
</dbReference>
<evidence type="ECO:0000256" key="8">
    <source>
        <dbReference type="ARBA" id="ARBA00030419"/>
    </source>
</evidence>
<dbReference type="PROSITE" id="PS50057">
    <property type="entry name" value="FERM_3"/>
    <property type="match status" value="1"/>
</dbReference>
<evidence type="ECO:0000256" key="10">
    <source>
        <dbReference type="ARBA" id="ARBA00054563"/>
    </source>
</evidence>
<feature type="region of interest" description="Disordered" evidence="12">
    <location>
        <begin position="722"/>
        <end position="747"/>
    </location>
</feature>
<evidence type="ECO:0000256" key="1">
    <source>
        <dbReference type="ARBA" id="ARBA00004245"/>
    </source>
</evidence>
<comment type="function">
    <text evidence="10">Protein 4.1 is a major structural element of the erythrocyte membrane skeleton. It plays a key role in regulating membrane physical properties of mechanical stability and deformability by stabilizing spectrin-actin interaction. Recruits DLG1 to membranes. Required for dynein-dynactin complex and NUMA1 recruitment at the mitotic cell cortex during anaphase.</text>
</comment>
<dbReference type="PANTHER" id="PTHR23280">
    <property type="entry name" value="4.1 G PROTEIN"/>
    <property type="match status" value="1"/>
</dbReference>
<dbReference type="Pfam" id="PF04382">
    <property type="entry name" value="SAB"/>
    <property type="match status" value="1"/>
</dbReference>
<dbReference type="GO" id="GO:0030866">
    <property type="term" value="P:cortical actin cytoskeleton organization"/>
    <property type="evidence" value="ECO:0007669"/>
    <property type="project" value="InterPro"/>
</dbReference>
<dbReference type="AlphaFoldDB" id="A0A2U3Y3Q1"/>
<evidence type="ECO:0000256" key="4">
    <source>
        <dbReference type="ARBA" id="ARBA00022553"/>
    </source>
</evidence>
<evidence type="ECO:0000256" key="6">
    <source>
        <dbReference type="ARBA" id="ARBA00023212"/>
    </source>
</evidence>
<feature type="compositionally biased region" description="Polar residues" evidence="12">
    <location>
        <begin position="655"/>
        <end position="680"/>
    </location>
</feature>
<dbReference type="Pfam" id="PF05902">
    <property type="entry name" value="4_1_CTD"/>
    <property type="match status" value="1"/>
</dbReference>
<evidence type="ECO:0000256" key="11">
    <source>
        <dbReference type="ARBA" id="ARBA00078357"/>
    </source>
</evidence>
<dbReference type="Gene3D" id="2.30.29.30">
    <property type="entry name" value="Pleckstrin-homology domain (PH domain)/Phosphotyrosine-binding domain (PTB)"/>
    <property type="match status" value="1"/>
</dbReference>
<dbReference type="CDD" id="cd14473">
    <property type="entry name" value="FERM_B-lobe"/>
    <property type="match status" value="1"/>
</dbReference>
<dbReference type="InterPro" id="IPR029071">
    <property type="entry name" value="Ubiquitin-like_domsf"/>
</dbReference>
<feature type="compositionally biased region" description="Basic and acidic residues" evidence="12">
    <location>
        <begin position="738"/>
        <end position="747"/>
    </location>
</feature>
<evidence type="ECO:0000256" key="3">
    <source>
        <dbReference type="ARBA" id="ARBA00022490"/>
    </source>
</evidence>
<reference evidence="15" key="1">
    <citation type="submission" date="2025-08" db="UniProtKB">
        <authorList>
            <consortium name="RefSeq"/>
        </authorList>
    </citation>
    <scope>IDENTIFICATION</scope>
    <source>
        <tissue evidence="15">Liver</tissue>
    </source>
</reference>
<evidence type="ECO:0000256" key="7">
    <source>
        <dbReference type="ARBA" id="ARBA00023658"/>
    </source>
</evidence>
<dbReference type="PROSITE" id="PS00661">
    <property type="entry name" value="FERM_2"/>
    <property type="match status" value="1"/>
</dbReference>
<dbReference type="Gene3D" id="3.10.20.90">
    <property type="entry name" value="Phosphatidylinositol 3-kinase Catalytic Subunit, Chain A, domain 1"/>
    <property type="match status" value="1"/>
</dbReference>
<gene>
    <name evidence="15" type="primary">EPB41L3</name>
</gene>
<dbReference type="SUPFAM" id="SSF50729">
    <property type="entry name" value="PH domain-like"/>
    <property type="match status" value="1"/>
</dbReference>
<dbReference type="Pfam" id="PF09379">
    <property type="entry name" value="FERM_N"/>
    <property type="match status" value="1"/>
</dbReference>
<dbReference type="Proteomes" id="UP000245341">
    <property type="component" value="Unplaced"/>
</dbReference>
<dbReference type="OrthoDB" id="6589456at2759"/>
<dbReference type="GeneID" id="102735398"/>
<dbReference type="InterPro" id="IPR014352">
    <property type="entry name" value="FERM/acyl-CoA-bd_prot_sf"/>
</dbReference>
<dbReference type="FunFam" id="3.10.20.90:FF:000002">
    <property type="entry name" value="Erythrocyte protein band 4.1-like 3"/>
    <property type="match status" value="1"/>
</dbReference>
<accession>A0A2U3Y3Q1</accession>
<dbReference type="SMART" id="SM01196">
    <property type="entry name" value="FERM_C"/>
    <property type="match status" value="1"/>
</dbReference>
<organism evidence="14 15">
    <name type="scientific">Leptonychotes weddellii</name>
    <name type="common">Weddell seal</name>
    <name type="synonym">Otaria weddellii</name>
    <dbReference type="NCBI Taxonomy" id="9713"/>
    <lineage>
        <taxon>Eukaryota</taxon>
        <taxon>Metazoa</taxon>
        <taxon>Chordata</taxon>
        <taxon>Craniata</taxon>
        <taxon>Vertebrata</taxon>
        <taxon>Euteleostomi</taxon>
        <taxon>Mammalia</taxon>
        <taxon>Eutheria</taxon>
        <taxon>Laurasiatheria</taxon>
        <taxon>Carnivora</taxon>
        <taxon>Caniformia</taxon>
        <taxon>Pinnipedia</taxon>
        <taxon>Phocidae</taxon>
        <taxon>Monachinae</taxon>
        <taxon>Lobodontini</taxon>
        <taxon>Leptonychotes</taxon>
    </lineage>
</organism>
<dbReference type="InterPro" id="IPR019747">
    <property type="entry name" value="FERM_CS"/>
</dbReference>